<sequence>MKKEVFRFIGVGILGFSVDAATFSIFVYTSHLSLIQARIIAFLCAATATWLGNRHITFQRDDAPVLQQWFRFMTVATVSALPNFICFSIANVKLGQTGIMPLLSLSIGIIAGAACNYTLCKYWVFNGNSTTR</sequence>
<feature type="transmembrane region" description="Helical" evidence="6">
    <location>
        <begin position="72"/>
        <end position="90"/>
    </location>
</feature>
<evidence type="ECO:0000256" key="1">
    <source>
        <dbReference type="ARBA" id="ARBA00004141"/>
    </source>
</evidence>
<evidence type="ECO:0000259" key="7">
    <source>
        <dbReference type="Pfam" id="PF04138"/>
    </source>
</evidence>
<evidence type="ECO:0000256" key="5">
    <source>
        <dbReference type="ARBA" id="ARBA00023136"/>
    </source>
</evidence>
<evidence type="ECO:0000313" key="9">
    <source>
        <dbReference type="Proteomes" id="UP000006296"/>
    </source>
</evidence>
<dbReference type="EMBL" id="CP003844">
    <property type="protein sequence ID" value="AFT73505.1"/>
    <property type="molecule type" value="Genomic_DNA"/>
</dbReference>
<dbReference type="GeneID" id="56265997"/>
<keyword evidence="3 6" id="KW-0812">Transmembrane</keyword>
<evidence type="ECO:0000256" key="4">
    <source>
        <dbReference type="ARBA" id="ARBA00022989"/>
    </source>
</evidence>
<protein>
    <recommendedName>
        <fullName evidence="7">GtrA/DPMS transmembrane domain-containing protein</fullName>
    </recommendedName>
</protein>
<feature type="domain" description="GtrA/DPMS transmembrane" evidence="7">
    <location>
        <begin position="7"/>
        <end position="125"/>
    </location>
</feature>
<keyword evidence="4 6" id="KW-1133">Transmembrane helix</keyword>
<evidence type="ECO:0000256" key="2">
    <source>
        <dbReference type="ARBA" id="ARBA00009399"/>
    </source>
</evidence>
<dbReference type="PANTHER" id="PTHR38459">
    <property type="entry name" value="PROPHAGE BACTOPRENOL-LINKED GLUCOSE TRANSLOCASE HOMOLOG"/>
    <property type="match status" value="1"/>
</dbReference>
<evidence type="ECO:0000256" key="6">
    <source>
        <dbReference type="SAM" id="Phobius"/>
    </source>
</evidence>
<comment type="similarity">
    <text evidence="2">Belongs to the GtrA family.</text>
</comment>
<evidence type="ECO:0000313" key="8">
    <source>
        <dbReference type="EMBL" id="AFT73505.1"/>
    </source>
</evidence>
<dbReference type="InterPro" id="IPR007267">
    <property type="entry name" value="GtrA_DPMS_TM"/>
</dbReference>
<evidence type="ECO:0000256" key="3">
    <source>
        <dbReference type="ARBA" id="ARBA00022692"/>
    </source>
</evidence>
<organism evidence="8 9">
    <name type="scientific">Alteromonas macleodii (strain English Channel 673)</name>
    <dbReference type="NCBI Taxonomy" id="1004788"/>
    <lineage>
        <taxon>Bacteria</taxon>
        <taxon>Pseudomonadati</taxon>
        <taxon>Pseudomonadota</taxon>
        <taxon>Gammaproteobacteria</taxon>
        <taxon>Alteromonadales</taxon>
        <taxon>Alteromonadaceae</taxon>
        <taxon>Alteromonas/Salinimonas group</taxon>
        <taxon>Alteromonas</taxon>
    </lineage>
</organism>
<name>A0AB32ZV81_ALTME</name>
<reference evidence="9" key="1">
    <citation type="journal article" date="2012" name="Sci. Rep.">
        <title>Genomes of surface isolates of Alteromonas macleodii: the life of a widespread marine opportunistic copiotroph.</title>
        <authorList>
            <person name="Lopez-Perez M."/>
            <person name="Gonzaga A."/>
            <person name="Martin-Cuadrado A.B."/>
            <person name="Onyshchenko O."/>
            <person name="Ghavidel A."/>
            <person name="Ghai R."/>
            <person name="Rodriguez-Valera F."/>
        </authorList>
    </citation>
    <scope>NUCLEOTIDE SEQUENCE [LARGE SCALE GENOMIC DNA]</scope>
    <source>
        <strain evidence="9">English Channel 673</strain>
    </source>
</reference>
<keyword evidence="5 6" id="KW-0472">Membrane</keyword>
<feature type="transmembrane region" description="Helical" evidence="6">
    <location>
        <begin position="102"/>
        <end position="124"/>
    </location>
</feature>
<dbReference type="InterPro" id="IPR051401">
    <property type="entry name" value="GtrA_CellWall_Glycosyl"/>
</dbReference>
<accession>A0AB32ZV81</accession>
<dbReference type="RefSeq" id="WP_014975782.1">
    <property type="nucleotide sequence ID" value="NC_018678.1"/>
</dbReference>
<gene>
    <name evidence="8" type="ordered locus">AMEC673_04040</name>
</gene>
<dbReference type="PANTHER" id="PTHR38459:SF1">
    <property type="entry name" value="PROPHAGE BACTOPRENOL-LINKED GLUCOSE TRANSLOCASE HOMOLOG"/>
    <property type="match status" value="1"/>
</dbReference>
<dbReference type="Proteomes" id="UP000006296">
    <property type="component" value="Chromosome"/>
</dbReference>
<proteinExistence type="inferred from homology"/>
<dbReference type="GO" id="GO:0005886">
    <property type="term" value="C:plasma membrane"/>
    <property type="evidence" value="ECO:0007669"/>
    <property type="project" value="TreeGrafter"/>
</dbReference>
<dbReference type="KEGG" id="amg:AMEC673_04040"/>
<feature type="transmembrane region" description="Helical" evidence="6">
    <location>
        <begin position="5"/>
        <end position="28"/>
    </location>
</feature>
<dbReference type="Pfam" id="PF04138">
    <property type="entry name" value="GtrA_DPMS_TM"/>
    <property type="match status" value="1"/>
</dbReference>
<dbReference type="AlphaFoldDB" id="A0AB32ZV81"/>
<comment type="subcellular location">
    <subcellularLocation>
        <location evidence="1">Membrane</location>
        <topology evidence="1">Multi-pass membrane protein</topology>
    </subcellularLocation>
</comment>
<feature type="transmembrane region" description="Helical" evidence="6">
    <location>
        <begin position="34"/>
        <end position="51"/>
    </location>
</feature>
<dbReference type="GO" id="GO:0000271">
    <property type="term" value="P:polysaccharide biosynthetic process"/>
    <property type="evidence" value="ECO:0007669"/>
    <property type="project" value="InterPro"/>
</dbReference>